<dbReference type="EMBL" id="CDMY01000646">
    <property type="protein sequence ID" value="CEM28122.1"/>
    <property type="molecule type" value="Genomic_DNA"/>
</dbReference>
<dbReference type="InParanoid" id="A0A0G4GF43"/>
<dbReference type="VEuPathDB" id="CryptoDB:Vbra_17622"/>
<dbReference type="AlphaFoldDB" id="A0A0G4GF43"/>
<sequence length="393" mass="43095">MGSSAGPSDRILHVPDALFTELLAFLCAKDLFVLMQTSNTGLSLTAEMDMWPVLVRRNRFGRRFLSETFWRRLMNRGLLASLPTLRSLPLYGPSTLQANGTSVTHPLRENRHPLRLARPQPAPTIETLDAASDGPEEPRDCAELDGMIGEEDDRTSTRATSRTVSVGDAECVVPAVWERHRRVGDHLTWVDKFRLVWYASSSPQLVWCCDCPSGAVLELLNDACDQGWQVSVKTSPRLALNALESGATYRFGEMEVQVPLLCCPSLHIITDQIIMEADGHRNTKAGGLLAQKVRDDYCDDIPTLIMCNNKTAHAHLEALHASVSVTSSPHACMAFYALRNESALEPHEPYNPTETEQPARVINGGGSGAGAGVLDGVAGERARGPKIESQTWE</sequence>
<keyword evidence="3" id="KW-1185">Reference proteome</keyword>
<accession>A0A0G4GF43</accession>
<proteinExistence type="predicted"/>
<feature type="region of interest" description="Disordered" evidence="1">
    <location>
        <begin position="346"/>
        <end position="393"/>
    </location>
</feature>
<name>A0A0G4GF43_VITBC</name>
<organism evidence="2 3">
    <name type="scientific">Vitrella brassicaformis (strain CCMP3155)</name>
    <dbReference type="NCBI Taxonomy" id="1169540"/>
    <lineage>
        <taxon>Eukaryota</taxon>
        <taxon>Sar</taxon>
        <taxon>Alveolata</taxon>
        <taxon>Colpodellida</taxon>
        <taxon>Vitrellaceae</taxon>
        <taxon>Vitrella</taxon>
    </lineage>
</organism>
<evidence type="ECO:0008006" key="4">
    <source>
        <dbReference type="Google" id="ProtNLM"/>
    </source>
</evidence>
<gene>
    <name evidence="2" type="ORF">Vbra_17622</name>
</gene>
<evidence type="ECO:0000256" key="1">
    <source>
        <dbReference type="SAM" id="MobiDB-lite"/>
    </source>
</evidence>
<reference evidence="2 3" key="1">
    <citation type="submission" date="2014-11" db="EMBL/GenBank/DDBJ databases">
        <authorList>
            <person name="Zhu J."/>
            <person name="Qi W."/>
            <person name="Song R."/>
        </authorList>
    </citation>
    <scope>NUCLEOTIDE SEQUENCE [LARGE SCALE GENOMIC DNA]</scope>
</reference>
<feature type="compositionally biased region" description="Gly residues" evidence="1">
    <location>
        <begin position="363"/>
        <end position="373"/>
    </location>
</feature>
<dbReference type="Proteomes" id="UP000041254">
    <property type="component" value="Unassembled WGS sequence"/>
</dbReference>
<evidence type="ECO:0000313" key="2">
    <source>
        <dbReference type="EMBL" id="CEM28122.1"/>
    </source>
</evidence>
<protein>
    <recommendedName>
        <fullName evidence="4">F-box domain-containing protein</fullName>
    </recommendedName>
</protein>
<evidence type="ECO:0000313" key="3">
    <source>
        <dbReference type="Proteomes" id="UP000041254"/>
    </source>
</evidence>